<dbReference type="SMART" id="SM00788">
    <property type="entry name" value="Adenylsucc_synt"/>
    <property type="match status" value="1"/>
</dbReference>
<feature type="active site" description="Proton donor" evidence="7">
    <location>
        <position position="48"/>
    </location>
</feature>
<reference evidence="8 9" key="1">
    <citation type="submission" date="2016-10" db="EMBL/GenBank/DDBJ databases">
        <title>Draft Genome sequence of Roseomonas sp. strain M3.</title>
        <authorList>
            <person name="Subhash Y."/>
            <person name="Lee S."/>
        </authorList>
    </citation>
    <scope>NUCLEOTIDE SEQUENCE [LARGE SCALE GENOMIC DNA]</scope>
    <source>
        <strain evidence="8 9">M3</strain>
    </source>
</reference>
<dbReference type="RefSeq" id="WP_076955975.1">
    <property type="nucleotide sequence ID" value="NZ_MLCO01000021.1"/>
</dbReference>
<evidence type="ECO:0000256" key="1">
    <source>
        <dbReference type="ARBA" id="ARBA00022598"/>
    </source>
</evidence>
<dbReference type="HAMAP" id="MF_00011">
    <property type="entry name" value="Adenylosucc_synth"/>
    <property type="match status" value="1"/>
</dbReference>
<keyword evidence="2 7" id="KW-0479">Metal-binding</keyword>
<dbReference type="GO" id="GO:0005737">
    <property type="term" value="C:cytoplasm"/>
    <property type="evidence" value="ECO:0007669"/>
    <property type="project" value="UniProtKB-SubCell"/>
</dbReference>
<protein>
    <recommendedName>
        <fullName evidence="7">Adenylosuccinate synthetase</fullName>
        <shortName evidence="7">AMPSase</shortName>
        <shortName evidence="7">AdSS</shortName>
        <ecNumber evidence="7">6.3.4.4</ecNumber>
    </recommendedName>
    <alternativeName>
        <fullName evidence="7">IMP--aspartate ligase</fullName>
    </alternativeName>
</protein>
<keyword evidence="1 7" id="KW-0436">Ligase</keyword>
<keyword evidence="7" id="KW-0963">Cytoplasm</keyword>
<evidence type="ECO:0000256" key="7">
    <source>
        <dbReference type="HAMAP-Rule" id="MF_00011"/>
    </source>
</evidence>
<comment type="subcellular location">
    <subcellularLocation>
        <location evidence="7">Cytoplasm</location>
    </subcellularLocation>
</comment>
<evidence type="ECO:0000256" key="4">
    <source>
        <dbReference type="ARBA" id="ARBA00022755"/>
    </source>
</evidence>
<dbReference type="PANTHER" id="PTHR11846:SF0">
    <property type="entry name" value="ADENYLOSUCCINATE SYNTHETASE"/>
    <property type="match status" value="1"/>
</dbReference>
<feature type="binding site" evidence="7">
    <location>
        <position position="47"/>
    </location>
    <ligand>
        <name>Mg(2+)</name>
        <dbReference type="ChEBI" id="CHEBI:18420"/>
    </ligand>
</feature>
<evidence type="ECO:0000256" key="6">
    <source>
        <dbReference type="ARBA" id="ARBA00023134"/>
    </source>
</evidence>
<dbReference type="GO" id="GO:0044208">
    <property type="term" value="P:'de novo' AMP biosynthetic process"/>
    <property type="evidence" value="ECO:0007669"/>
    <property type="project" value="UniProtKB-UniRule"/>
</dbReference>
<comment type="caution">
    <text evidence="7">Lacks conserved residue(s) required for the propagation of feature annotation.</text>
</comment>
<keyword evidence="4 7" id="KW-0658">Purine biosynthesis</keyword>
<dbReference type="UniPathway" id="UPA00075">
    <property type="reaction ID" value="UER00335"/>
</dbReference>
<feature type="active site" description="Proton acceptor" evidence="7">
    <location>
        <position position="14"/>
    </location>
</feature>
<feature type="binding site" description="in other chain" evidence="7">
    <location>
        <position position="249"/>
    </location>
    <ligand>
        <name>IMP</name>
        <dbReference type="ChEBI" id="CHEBI:58053"/>
        <note>ligand shared between dimeric partners</note>
    </ligand>
</feature>
<gene>
    <name evidence="7" type="primary">purA</name>
    <name evidence="8" type="ORF">BKE38_03400</name>
</gene>
<name>A0A1V2H749_9PROT</name>
<comment type="similarity">
    <text evidence="7">Belongs to the adenylosuccinate synthetase family.</text>
</comment>
<accession>A0A1V2H749</accession>
<dbReference type="EMBL" id="MLCO01000021">
    <property type="protein sequence ID" value="ONG58148.1"/>
    <property type="molecule type" value="Genomic_DNA"/>
</dbReference>
<feature type="binding site" evidence="7">
    <location>
        <position position="14"/>
    </location>
    <ligand>
        <name>Mg(2+)</name>
        <dbReference type="ChEBI" id="CHEBI:18420"/>
    </ligand>
</feature>
<organism evidence="8 9">
    <name type="scientific">Teichococcus deserti</name>
    <dbReference type="NCBI Taxonomy" id="1817963"/>
    <lineage>
        <taxon>Bacteria</taxon>
        <taxon>Pseudomonadati</taxon>
        <taxon>Pseudomonadota</taxon>
        <taxon>Alphaproteobacteria</taxon>
        <taxon>Acetobacterales</taxon>
        <taxon>Roseomonadaceae</taxon>
        <taxon>Roseomonas</taxon>
    </lineage>
</organism>
<dbReference type="GO" id="GO:0000287">
    <property type="term" value="F:magnesium ion binding"/>
    <property type="evidence" value="ECO:0007669"/>
    <property type="project" value="UniProtKB-UniRule"/>
</dbReference>
<evidence type="ECO:0000256" key="5">
    <source>
        <dbReference type="ARBA" id="ARBA00022842"/>
    </source>
</evidence>
<keyword evidence="3 7" id="KW-0547">Nucleotide-binding</keyword>
<feature type="binding site" evidence="7">
    <location>
        <begin position="13"/>
        <end position="19"/>
    </location>
    <ligand>
        <name>GTP</name>
        <dbReference type="ChEBI" id="CHEBI:37565"/>
    </ligand>
</feature>
<dbReference type="InterPro" id="IPR001114">
    <property type="entry name" value="Adenylosuccinate_synthetase"/>
</dbReference>
<proteinExistence type="inferred from homology"/>
<evidence type="ECO:0000313" key="8">
    <source>
        <dbReference type="EMBL" id="ONG58148.1"/>
    </source>
</evidence>
<evidence type="ECO:0000256" key="3">
    <source>
        <dbReference type="ARBA" id="ARBA00022741"/>
    </source>
</evidence>
<sequence length="407" mass="42537">MSIAEAVIGAGYGDEGKGLLTDAFSARAVATGAPVLVLRCNGGAQAGHTVVTPEGARHVFSHLGAGTLAGAATWLGPDFVANPALFVPELAALRRMGASPQLLADPRAALTTPYDMLVNQALEQARGAARHGSVGVGVGETIERGLLPAFRLNIGDLAEGRDALRARLETIRRDWMPRRLAALGLAPDADLAALLKDDALIEAFCDDAFQLWDSLALCPAASLPAGPKIFEGAQGLLLDAERGAFPHVTRSRTGLEGILPVLRDAGITRLRVTYATRAYVTRHGAGPLAHELSGPPAAGVVDRTNRPHPFQGSLRFAALDLDILRDAIRADLGDAPAWLTVEPALAVTCLDQMEDAIGVFAGGTERRISREALPQAAAAHCGLPLRAVAAGDRRSAIFFHSLPAMAA</sequence>
<dbReference type="PANTHER" id="PTHR11846">
    <property type="entry name" value="ADENYLOSUCCINATE SYNTHETASE"/>
    <property type="match status" value="1"/>
</dbReference>
<dbReference type="EC" id="6.3.4.4" evidence="7"/>
<dbReference type="InterPro" id="IPR027417">
    <property type="entry name" value="P-loop_NTPase"/>
</dbReference>
<dbReference type="Gene3D" id="3.40.440.10">
    <property type="entry name" value="Adenylosuccinate Synthetase, subunit A, domain 1"/>
    <property type="match status" value="1"/>
</dbReference>
<dbReference type="SUPFAM" id="SSF52540">
    <property type="entry name" value="P-loop containing nucleoside triphosphate hydrolases"/>
    <property type="match status" value="1"/>
</dbReference>
<dbReference type="InterPro" id="IPR042110">
    <property type="entry name" value="Adenylosuccinate_synth_dom2"/>
</dbReference>
<dbReference type="Gene3D" id="1.10.300.10">
    <property type="entry name" value="Adenylosuccinate Synthetase, subunit A, domain 2"/>
    <property type="match status" value="1"/>
</dbReference>
<keyword evidence="9" id="KW-1185">Reference proteome</keyword>
<comment type="cofactor">
    <cofactor evidence="7">
        <name>Mg(2+)</name>
        <dbReference type="ChEBI" id="CHEBI:18420"/>
    </cofactor>
    <text evidence="7">Binds 1 Mg(2+) ion per subunit.</text>
</comment>
<comment type="subunit">
    <text evidence="7">Homodimer.</text>
</comment>
<dbReference type="AlphaFoldDB" id="A0A1V2H749"/>
<comment type="function">
    <text evidence="7">Plays an important role in the de novo pathway of purine nucleotide biosynthesis. Catalyzes the first committed step in the biosynthesis of AMP from IMP.</text>
</comment>
<feature type="binding site" description="in other chain" evidence="7">
    <location>
        <begin position="14"/>
        <end position="17"/>
    </location>
    <ligand>
        <name>IMP</name>
        <dbReference type="ChEBI" id="CHEBI:58053"/>
        <note>ligand shared between dimeric partners</note>
    </ligand>
</feature>
<dbReference type="Proteomes" id="UP000188879">
    <property type="component" value="Unassembled WGS sequence"/>
</dbReference>
<dbReference type="InterPro" id="IPR042109">
    <property type="entry name" value="Adenylosuccinate_synth_dom1"/>
</dbReference>
<dbReference type="GO" id="GO:0005525">
    <property type="term" value="F:GTP binding"/>
    <property type="evidence" value="ECO:0007669"/>
    <property type="project" value="UniProtKB-UniRule"/>
</dbReference>
<keyword evidence="6 7" id="KW-0342">GTP-binding</keyword>
<evidence type="ECO:0000256" key="2">
    <source>
        <dbReference type="ARBA" id="ARBA00022723"/>
    </source>
</evidence>
<dbReference type="Pfam" id="PF00709">
    <property type="entry name" value="Adenylsucc_synt"/>
    <property type="match status" value="1"/>
</dbReference>
<comment type="caution">
    <text evidence="8">The sequence shown here is derived from an EMBL/GenBank/DDBJ whole genome shotgun (WGS) entry which is preliminary data.</text>
</comment>
<keyword evidence="5 7" id="KW-0460">Magnesium</keyword>
<dbReference type="OrthoDB" id="9807553at2"/>
<feature type="binding site" description="in other chain" evidence="7">
    <location>
        <position position="234"/>
    </location>
    <ligand>
        <name>IMP</name>
        <dbReference type="ChEBI" id="CHEBI:58053"/>
        <note>ligand shared between dimeric partners</note>
    </ligand>
</feature>
<dbReference type="GO" id="GO:0004019">
    <property type="term" value="F:adenylosuccinate synthase activity"/>
    <property type="evidence" value="ECO:0007669"/>
    <property type="project" value="UniProtKB-UniRule"/>
</dbReference>
<dbReference type="GO" id="GO:0046040">
    <property type="term" value="P:IMP metabolic process"/>
    <property type="evidence" value="ECO:0007669"/>
    <property type="project" value="TreeGrafter"/>
</dbReference>
<comment type="catalytic activity">
    <reaction evidence="7">
        <text>IMP + L-aspartate + GTP = N(6)-(1,2-dicarboxyethyl)-AMP + GDP + phosphate + 2 H(+)</text>
        <dbReference type="Rhea" id="RHEA:15753"/>
        <dbReference type="ChEBI" id="CHEBI:15378"/>
        <dbReference type="ChEBI" id="CHEBI:29991"/>
        <dbReference type="ChEBI" id="CHEBI:37565"/>
        <dbReference type="ChEBI" id="CHEBI:43474"/>
        <dbReference type="ChEBI" id="CHEBI:57567"/>
        <dbReference type="ChEBI" id="CHEBI:58053"/>
        <dbReference type="ChEBI" id="CHEBI:58189"/>
        <dbReference type="EC" id="6.3.4.4"/>
    </reaction>
</comment>
<comment type="pathway">
    <text evidence="7">Purine metabolism; AMP biosynthesis via de novo pathway; AMP from IMP: step 1/2.</text>
</comment>
<feature type="binding site" evidence="7">
    <location>
        <begin position="47"/>
        <end position="49"/>
    </location>
    <ligand>
        <name>GTP</name>
        <dbReference type="ChEBI" id="CHEBI:37565"/>
    </ligand>
</feature>
<evidence type="ECO:0000313" key="9">
    <source>
        <dbReference type="Proteomes" id="UP000188879"/>
    </source>
</evidence>